<feature type="domain" description="Fungal lipase-type" evidence="1">
    <location>
        <begin position="302"/>
        <end position="445"/>
    </location>
</feature>
<evidence type="ECO:0000259" key="1">
    <source>
        <dbReference type="Pfam" id="PF01764"/>
    </source>
</evidence>
<proteinExistence type="predicted"/>
<evidence type="ECO:0000313" key="3">
    <source>
        <dbReference type="Proteomes" id="UP000029719"/>
    </source>
</evidence>
<protein>
    <submittedName>
        <fullName evidence="2">Pdl protein</fullName>
    </submittedName>
</protein>
<dbReference type="EMBL" id="JRMB01000001">
    <property type="protein sequence ID" value="KGF65260.1"/>
    <property type="molecule type" value="Genomic_DNA"/>
</dbReference>
<dbReference type="RefSeq" id="WP_037010305.1">
    <property type="nucleotide sequence ID" value="NZ_JRMB01000001.1"/>
</dbReference>
<dbReference type="Proteomes" id="UP000029719">
    <property type="component" value="Unassembled WGS sequence"/>
</dbReference>
<sequence length="680" mass="75813">MKDRKHQTDIFCTYKPVAIGPQKTHWVEFQLVDELGEPLANLPWRVVNQAVRDGCVAEYSGSTDAQGVIRLEALYPLDVTLLMPATPLAEVLQQRRLRAVRPEPERPAVSDSKPLYGVQRPGFSPVETQAIELGHAYHYLRIGQLCDQLPTFNPSWPELAPAPAYHFPDAGFSGFTVPYEALNTRHVLEVCPLRAWSLVLHHDETQYSLANAYNLGLMSILSYSNEDIAQHGSPDEFFGRQCLDLSRTPRVWDGGKNWACLVTDVPFDGRYITWTRMNTATAVPPEGDTQLFTVSNPAHVLVAWRGTDFDRIHAPDLATDLTFRPVEPLLKAGCAPSVTCADMALEGRVHLGFQRAFKAAMKCYAGHLTQDLPQSIEGRKLYICGHSLGGALGLIHAATLKNYRPLLYTYGMPRTFTINALKGLTEFAHFRHVNDTDTIPSVPPEADLDNELYRLYGPLGTTLGFTWSMGQALATNVVKFGDPYGHHGEIAMLYRVDQHMQSRGSSYPAYRSKDGLGAPYYNTIKTRLPERPNLYLVPSLNKAESEMAGQSQLNFIGGLDPNTLNRIFVENKNMKPGGLLGIGNHMMGQYMMHISNRLRAAIEPKRKPPLAAQAEIERFKQQMEKHGSTSPKDEHKRNCWFLSMHEKVGATLKVTKEMEGGMVALQRFDAVASLSGALNE</sequence>
<dbReference type="SUPFAM" id="SSF53474">
    <property type="entry name" value="alpha/beta-Hydrolases"/>
    <property type="match status" value="1"/>
</dbReference>
<dbReference type="PANTHER" id="PTHR45856">
    <property type="entry name" value="ALPHA/BETA-HYDROLASES SUPERFAMILY PROTEIN"/>
    <property type="match status" value="1"/>
</dbReference>
<dbReference type="Pfam" id="PF01764">
    <property type="entry name" value="Lipase_3"/>
    <property type="match status" value="1"/>
</dbReference>
<dbReference type="InterPro" id="IPR051218">
    <property type="entry name" value="Sec_MonoDiacylglyc_Lipase"/>
</dbReference>
<dbReference type="AlphaFoldDB" id="A0A9X0EG68"/>
<dbReference type="InterPro" id="IPR029058">
    <property type="entry name" value="AB_hydrolase_fold"/>
</dbReference>
<gene>
    <name evidence="2" type="ORF">LT42_04720</name>
</gene>
<evidence type="ECO:0000313" key="2">
    <source>
        <dbReference type="EMBL" id="KGF65260.1"/>
    </source>
</evidence>
<reference evidence="2 3" key="1">
    <citation type="submission" date="2014-09" db="EMBL/GenBank/DDBJ databases">
        <title>Genome sequence of Pseudomonas lutea strain DSM 17257T.</title>
        <authorList>
            <person name="Kwak Y."/>
            <person name="Shin J.-H."/>
        </authorList>
    </citation>
    <scope>NUCLEOTIDE SEQUENCE [LARGE SCALE GENOMIC DNA]</scope>
    <source>
        <strain evidence="2 3">DSM 17257</strain>
    </source>
</reference>
<dbReference type="PANTHER" id="PTHR45856:SF24">
    <property type="entry name" value="FUNGAL LIPASE-LIKE DOMAIN-CONTAINING PROTEIN"/>
    <property type="match status" value="1"/>
</dbReference>
<organism evidence="2 3">
    <name type="scientific">Pseudomonas lutea</name>
    <dbReference type="NCBI Taxonomy" id="243924"/>
    <lineage>
        <taxon>Bacteria</taxon>
        <taxon>Pseudomonadati</taxon>
        <taxon>Pseudomonadota</taxon>
        <taxon>Gammaproteobacteria</taxon>
        <taxon>Pseudomonadales</taxon>
        <taxon>Pseudomonadaceae</taxon>
        <taxon>Pseudomonas</taxon>
    </lineage>
</organism>
<dbReference type="InterPro" id="IPR002921">
    <property type="entry name" value="Fungal_lipase-type"/>
</dbReference>
<dbReference type="OrthoDB" id="5562330at2"/>
<accession>A0A9X0EG68</accession>
<name>A0A9X0EG68_9PSED</name>
<dbReference type="Gene3D" id="3.40.50.1820">
    <property type="entry name" value="alpha/beta hydrolase"/>
    <property type="match status" value="1"/>
</dbReference>
<comment type="caution">
    <text evidence="2">The sequence shown here is derived from an EMBL/GenBank/DDBJ whole genome shotgun (WGS) entry which is preliminary data.</text>
</comment>
<dbReference type="GO" id="GO:0006629">
    <property type="term" value="P:lipid metabolic process"/>
    <property type="evidence" value="ECO:0007669"/>
    <property type="project" value="InterPro"/>
</dbReference>
<dbReference type="CDD" id="cd00519">
    <property type="entry name" value="Lipase_3"/>
    <property type="match status" value="1"/>
</dbReference>